<comment type="cofactor">
    <cofactor evidence="1">
        <name>pyridoxal 5'-phosphate</name>
        <dbReference type="ChEBI" id="CHEBI:597326"/>
    </cofactor>
</comment>
<proteinExistence type="inferred from homology"/>
<dbReference type="InterPro" id="IPR006948">
    <property type="entry name" value="Alliinase_C"/>
</dbReference>
<dbReference type="Gene3D" id="3.90.1150.10">
    <property type="entry name" value="Aspartate Aminotransferase, domain 1"/>
    <property type="match status" value="2"/>
</dbReference>
<dbReference type="GO" id="GO:0008483">
    <property type="term" value="F:transaminase activity"/>
    <property type="evidence" value="ECO:0007669"/>
    <property type="project" value="TreeGrafter"/>
</dbReference>
<dbReference type="InterPro" id="IPR015424">
    <property type="entry name" value="PyrdxlP-dep_Trfase"/>
</dbReference>
<dbReference type="GO" id="GO:0006520">
    <property type="term" value="P:amino acid metabolic process"/>
    <property type="evidence" value="ECO:0007669"/>
    <property type="project" value="TreeGrafter"/>
</dbReference>
<evidence type="ECO:0000313" key="6">
    <source>
        <dbReference type="EMBL" id="WVZ72436.1"/>
    </source>
</evidence>
<comment type="similarity">
    <text evidence="2">Belongs to the alliinase family.</text>
</comment>
<dbReference type="Pfam" id="PF04864">
    <property type="entry name" value="Alliinase_C"/>
    <property type="match status" value="1"/>
</dbReference>
<dbReference type="EMBL" id="CP144748">
    <property type="protein sequence ID" value="WVZ72436.1"/>
    <property type="molecule type" value="Genomic_DNA"/>
</dbReference>
<dbReference type="Gene3D" id="3.40.640.10">
    <property type="entry name" value="Type I PLP-dependent aspartate aminotransferase-like (Major domain)"/>
    <property type="match status" value="1"/>
</dbReference>
<dbReference type="InterPro" id="IPR050478">
    <property type="entry name" value="Ethylene_sulfur-biosynth"/>
</dbReference>
<feature type="domain" description="Alliinase C-terminal" evidence="5">
    <location>
        <begin position="184"/>
        <end position="543"/>
    </location>
</feature>
<keyword evidence="7" id="KW-1185">Reference proteome</keyword>
<organism evidence="6 7">
    <name type="scientific">Paspalum notatum var. saurae</name>
    <dbReference type="NCBI Taxonomy" id="547442"/>
    <lineage>
        <taxon>Eukaryota</taxon>
        <taxon>Viridiplantae</taxon>
        <taxon>Streptophyta</taxon>
        <taxon>Embryophyta</taxon>
        <taxon>Tracheophyta</taxon>
        <taxon>Spermatophyta</taxon>
        <taxon>Magnoliopsida</taxon>
        <taxon>Liliopsida</taxon>
        <taxon>Poales</taxon>
        <taxon>Poaceae</taxon>
        <taxon>PACMAD clade</taxon>
        <taxon>Panicoideae</taxon>
        <taxon>Andropogonodae</taxon>
        <taxon>Paspaleae</taxon>
        <taxon>Paspalinae</taxon>
        <taxon>Paspalum</taxon>
    </lineage>
</organism>
<dbReference type="SUPFAM" id="SSF53383">
    <property type="entry name" value="PLP-dependent transferases"/>
    <property type="match status" value="1"/>
</dbReference>
<sequence>MKALRLGTAVESTFQGSGGNGMVPSPRLLAPNGGEARSAATHHREEGGNNGGGPVPVPGLTALRPTKPPRGGKKLFAVPAGNKARRREEPIWRRLVVFLSVALNIGLLLNLCCVNSTTAPPHHNDRQAEHQVCSLMNLDAAGSGSSGVGRSRASQAEEEEPVPKLAAAMAPSTGKPAVTPDSVINLDHGDPTMFEEFWQGTGSAAEIVIPGWQTMSYFSDVGNVCWFLEPGFDLEVRRLHRLVGNAAVDDGYHVLVGTGSTQLFMAALYALSPGAGAPMSVVSTAPYYSSYPAVTDFLQSGLFRWAGDASSFKGDTYIELVCSPNNPDGAIREAVLSSKSGIAVHDLAYYWPQYTAITRRADHDIMLFTVSKSTGHAGTRIGWALVKDRDVAKKMTKFIELNTIGVSKDSQLRAAKVLRVVSDAYELPEEGREAHRLFDYGRRKMAERWSMLREAATTSGIFSLPEETSGYCNFAKETAATNPAFAWLRCDREDVEDCASFLRGHKILTRSGRQFGADPRYVRVSMLDRDDAYDIFVKRLSSLR</sequence>
<dbReference type="InterPro" id="IPR015422">
    <property type="entry name" value="PyrdxlP-dep_Trfase_small"/>
</dbReference>
<dbReference type="Proteomes" id="UP001341281">
    <property type="component" value="Chromosome 04"/>
</dbReference>
<dbReference type="PANTHER" id="PTHR43795">
    <property type="entry name" value="BIFUNCTIONAL ASPARTATE AMINOTRANSFERASE AND GLUTAMATE/ASPARTATE-PREPHENATE AMINOTRANSFERASE-RELATED"/>
    <property type="match status" value="1"/>
</dbReference>
<dbReference type="PANTHER" id="PTHR43795:SF111">
    <property type="entry name" value="TRYPTOPHAN AMINOTRANSFERASE-RELATED PROTEIN 2"/>
    <property type="match status" value="1"/>
</dbReference>
<accession>A0AAQ3TG30</accession>
<feature type="region of interest" description="Disordered" evidence="4">
    <location>
        <begin position="13"/>
        <end position="58"/>
    </location>
</feature>
<gene>
    <name evidence="6" type="ORF">U9M48_020900</name>
</gene>
<dbReference type="InterPro" id="IPR015421">
    <property type="entry name" value="PyrdxlP-dep_Trfase_major"/>
</dbReference>
<evidence type="ECO:0000256" key="4">
    <source>
        <dbReference type="SAM" id="MobiDB-lite"/>
    </source>
</evidence>
<reference evidence="6 7" key="1">
    <citation type="submission" date="2024-02" db="EMBL/GenBank/DDBJ databases">
        <title>High-quality chromosome-scale genome assembly of Pensacola bahiagrass (Paspalum notatum Flugge var. saurae).</title>
        <authorList>
            <person name="Vega J.M."/>
            <person name="Podio M."/>
            <person name="Orjuela J."/>
            <person name="Siena L.A."/>
            <person name="Pessino S.C."/>
            <person name="Combes M.C."/>
            <person name="Mariac C."/>
            <person name="Albertini E."/>
            <person name="Pupilli F."/>
            <person name="Ortiz J.P.A."/>
            <person name="Leblanc O."/>
        </authorList>
    </citation>
    <scope>NUCLEOTIDE SEQUENCE [LARGE SCALE GENOMIC DNA]</scope>
    <source>
        <strain evidence="6">R1</strain>
        <tissue evidence="6">Leaf</tissue>
    </source>
</reference>
<evidence type="ECO:0000259" key="5">
    <source>
        <dbReference type="Pfam" id="PF04864"/>
    </source>
</evidence>
<evidence type="ECO:0000256" key="2">
    <source>
        <dbReference type="ARBA" id="ARBA00006312"/>
    </source>
</evidence>
<dbReference type="GO" id="GO:0016846">
    <property type="term" value="F:carbon-sulfur lyase activity"/>
    <property type="evidence" value="ECO:0007669"/>
    <property type="project" value="InterPro"/>
</dbReference>
<keyword evidence="3" id="KW-0663">Pyridoxal phosphate</keyword>
<evidence type="ECO:0000313" key="7">
    <source>
        <dbReference type="Proteomes" id="UP001341281"/>
    </source>
</evidence>
<dbReference type="CDD" id="cd00609">
    <property type="entry name" value="AAT_like"/>
    <property type="match status" value="1"/>
</dbReference>
<protein>
    <recommendedName>
        <fullName evidence="5">Alliinase C-terminal domain-containing protein</fullName>
    </recommendedName>
</protein>
<dbReference type="AlphaFoldDB" id="A0AAQ3TG30"/>
<evidence type="ECO:0000256" key="1">
    <source>
        <dbReference type="ARBA" id="ARBA00001933"/>
    </source>
</evidence>
<evidence type="ECO:0000256" key="3">
    <source>
        <dbReference type="ARBA" id="ARBA00022898"/>
    </source>
</evidence>
<name>A0AAQ3TG30_PASNO</name>